<feature type="domain" description="N-acetyltransferase" evidence="1">
    <location>
        <begin position="36"/>
        <end position="185"/>
    </location>
</feature>
<protein>
    <submittedName>
        <fullName evidence="3">GCN5-related N-acetyltransferase</fullName>
    </submittedName>
</protein>
<sequence length="185" mass="21054">MAFICVGWRYLSFLYDIFICNMIEFIKATTTEQCKTTALLANNIWREHYTKIIGKAQVDFMLEKFQSANAIKQQIAEGYMYYIITVEATAIGYISIKKEDKNLFLSKFYVIKPERGKGFGKTAMTFLETKAKALNCNSISLTVNKNNGNAINAYEKLGFNNVGTIVIDIGKGFVMDDYKMCKELT</sequence>
<evidence type="ECO:0000313" key="3">
    <source>
        <dbReference type="EMBL" id="GAL70657.1"/>
    </source>
</evidence>
<dbReference type="InterPro" id="IPR016181">
    <property type="entry name" value="Acyl_CoA_acyltransferase"/>
</dbReference>
<dbReference type="PANTHER" id="PTHR43259:SF1">
    <property type="entry name" value="N-ACETYLTRANSFERASE DOMAIN-CONTAINING PROTEIN"/>
    <property type="match status" value="1"/>
</dbReference>
<dbReference type="Proteomes" id="UP000029641">
    <property type="component" value="Unassembled WGS sequence"/>
</dbReference>
<dbReference type="eggNOG" id="COG0456">
    <property type="taxonomic scope" value="Bacteria"/>
</dbReference>
<dbReference type="InterPro" id="IPR052829">
    <property type="entry name" value="N-acetyltransferase_domain"/>
</dbReference>
<dbReference type="CDD" id="cd04301">
    <property type="entry name" value="NAT_SF"/>
    <property type="match status" value="1"/>
</dbReference>
<dbReference type="Gene3D" id="3.40.630.30">
    <property type="match status" value="1"/>
</dbReference>
<dbReference type="EMBL" id="BBNS01000007">
    <property type="protein sequence ID" value="GAL70657.1"/>
    <property type="molecule type" value="Genomic_DNA"/>
</dbReference>
<evidence type="ECO:0000313" key="5">
    <source>
        <dbReference type="Proteomes" id="UP000029646"/>
    </source>
</evidence>
<dbReference type="SUPFAM" id="SSF55729">
    <property type="entry name" value="Acyl-CoA N-acyltransferases (Nat)"/>
    <property type="match status" value="1"/>
</dbReference>
<dbReference type="EMBL" id="BBNR01000049">
    <property type="protein sequence ID" value="GAL69163.1"/>
    <property type="molecule type" value="Genomic_DNA"/>
</dbReference>
<dbReference type="PROSITE" id="PS51186">
    <property type="entry name" value="GNAT"/>
    <property type="match status" value="1"/>
</dbReference>
<dbReference type="Pfam" id="PF00583">
    <property type="entry name" value="Acetyltransf_1"/>
    <property type="match status" value="1"/>
</dbReference>
<dbReference type="AlphaFoldDB" id="A0A090WTC1"/>
<dbReference type="Proteomes" id="UP000029646">
    <property type="component" value="Unassembled WGS sequence"/>
</dbReference>
<dbReference type="STRING" id="504487.JCM19538_596"/>
<evidence type="ECO:0000259" key="1">
    <source>
        <dbReference type="PROSITE" id="PS51186"/>
    </source>
</evidence>
<dbReference type="GO" id="GO:0016747">
    <property type="term" value="F:acyltransferase activity, transferring groups other than amino-acyl groups"/>
    <property type="evidence" value="ECO:0007669"/>
    <property type="project" value="InterPro"/>
</dbReference>
<name>A0A090WTC1_9FLAO</name>
<organism evidence="3 5">
    <name type="scientific">Jejuia pallidilutea</name>
    <dbReference type="NCBI Taxonomy" id="504487"/>
    <lineage>
        <taxon>Bacteria</taxon>
        <taxon>Pseudomonadati</taxon>
        <taxon>Bacteroidota</taxon>
        <taxon>Flavobacteriia</taxon>
        <taxon>Flavobacteriales</taxon>
        <taxon>Flavobacteriaceae</taxon>
        <taxon>Jejuia</taxon>
    </lineage>
</organism>
<dbReference type="PANTHER" id="PTHR43259">
    <property type="entry name" value="SPT10P"/>
    <property type="match status" value="1"/>
</dbReference>
<keyword evidence="3" id="KW-0808">Transferase</keyword>
<dbReference type="RefSeq" id="WP_238566347.1">
    <property type="nucleotide sequence ID" value="NZ_BBNR01000049.1"/>
</dbReference>
<evidence type="ECO:0000313" key="4">
    <source>
        <dbReference type="Proteomes" id="UP000029641"/>
    </source>
</evidence>
<comment type="caution">
    <text evidence="3">The sequence shown here is derived from an EMBL/GenBank/DDBJ whole genome shotgun (WGS) entry which is preliminary data.</text>
</comment>
<evidence type="ECO:0000313" key="2">
    <source>
        <dbReference type="EMBL" id="GAL69163.1"/>
    </source>
</evidence>
<reference evidence="4 5" key="1">
    <citation type="journal article" date="2014" name="Genome Announc.">
        <title>Draft Genome Sequence of Marine Flavobacterium Jejuia pallidilutea Strain 11shimoA1 and Pigmentation Mutants.</title>
        <authorList>
            <person name="Takatani N."/>
            <person name="Nakanishi M."/>
            <person name="Meirelles P."/>
            <person name="Mino S."/>
            <person name="Suda W."/>
            <person name="Oshima K."/>
            <person name="Hattori M."/>
            <person name="Ohkuma M."/>
            <person name="Hosokawa M."/>
            <person name="Miyashita K."/>
            <person name="Thompson F.L."/>
            <person name="Niwa A."/>
            <person name="Sawabe T."/>
            <person name="Sawabe T."/>
        </authorList>
    </citation>
    <scope>NUCLEOTIDE SEQUENCE [LARGE SCALE GENOMIC DNA]</scope>
    <source>
        <strain evidence="2 4">JCM 19301</strain>
        <strain evidence="3">JCM 19302</strain>
        <strain evidence="5">JCM19302</strain>
    </source>
</reference>
<gene>
    <name evidence="2" type="ORF">JCM19301_2342</name>
    <name evidence="3" type="ORF">JCM19302_2379</name>
</gene>
<proteinExistence type="predicted"/>
<dbReference type="InterPro" id="IPR000182">
    <property type="entry name" value="GNAT_dom"/>
</dbReference>
<accession>A0A090WTC1</accession>